<dbReference type="Pfam" id="PF17170">
    <property type="entry name" value="DUF5128"/>
    <property type="match status" value="1"/>
</dbReference>
<dbReference type="Proteomes" id="UP000284434">
    <property type="component" value="Unassembled WGS sequence"/>
</dbReference>
<name>A0A3D4Z966_9BACT</name>
<comment type="caution">
    <text evidence="1">The sequence shown here is derived from an EMBL/GenBank/DDBJ whole genome shotgun (WGS) entry which is preliminary data.</text>
</comment>
<proteinExistence type="predicted"/>
<sequence length="341" mass="40048">MLKMKILYILLFFILLFSCKQEADNGIKIDLTQKKTKIRYSEFVDSVSYLTLYSNDSCIVSQIRQLYVDSSYIILSDRNGNGICVFQNNKLLCNIAHYGRGPQEFITITGFCLDKSNKHICIYDNESRKLVKYTYNGAFVGKYPLPDLMRSFTNVKGKFICIQPAYLRKMRSGIWTTDSEGKFGKVLVPENSDNVYEALYPHYFNYNDEGISYYDRYDNRLFFITPDSAYLKYRFNLIPAMPRALKRNEDKGVQDYFMLATCYDFEKYILLFYGSTKEFYQVLYNKADSTYRVTEDLVNDLLPDDKNEVSEHYIDPYTLAVEMSAEENDYNLHLQILHIKK</sequence>
<evidence type="ECO:0000313" key="1">
    <source>
        <dbReference type="EMBL" id="RGV26271.1"/>
    </source>
</evidence>
<evidence type="ECO:0000313" key="3">
    <source>
        <dbReference type="Proteomes" id="UP000283426"/>
    </source>
</evidence>
<evidence type="ECO:0000313" key="2">
    <source>
        <dbReference type="EMBL" id="RGY04743.1"/>
    </source>
</evidence>
<reference evidence="3 4" key="1">
    <citation type="submission" date="2018-08" db="EMBL/GenBank/DDBJ databases">
        <title>A genome reference for cultivated species of the human gut microbiota.</title>
        <authorList>
            <person name="Zou Y."/>
            <person name="Xue W."/>
            <person name="Luo G."/>
        </authorList>
    </citation>
    <scope>NUCLEOTIDE SEQUENCE [LARGE SCALE GENOMIC DNA]</scope>
    <source>
        <strain evidence="1 3">AF14-6AC</strain>
        <strain evidence="2 4">OF03-11</strain>
    </source>
</reference>
<dbReference type="EMBL" id="QSCO01000022">
    <property type="protein sequence ID" value="RGY04743.1"/>
    <property type="molecule type" value="Genomic_DNA"/>
</dbReference>
<dbReference type="InterPro" id="IPR011042">
    <property type="entry name" value="6-blade_b-propeller_TolB-like"/>
</dbReference>
<evidence type="ECO:0000313" key="4">
    <source>
        <dbReference type="Proteomes" id="UP000284434"/>
    </source>
</evidence>
<protein>
    <submittedName>
        <fullName evidence="1">6-bladed beta-propeller</fullName>
    </submittedName>
</protein>
<gene>
    <name evidence="1" type="ORF">DWW24_09770</name>
    <name evidence="2" type="ORF">DXA53_14815</name>
</gene>
<dbReference type="AlphaFoldDB" id="A0A3D4Z966"/>
<dbReference type="EMBL" id="QRYW01000019">
    <property type="protein sequence ID" value="RGV26271.1"/>
    <property type="molecule type" value="Genomic_DNA"/>
</dbReference>
<dbReference type="PROSITE" id="PS51257">
    <property type="entry name" value="PROKAR_LIPOPROTEIN"/>
    <property type="match status" value="1"/>
</dbReference>
<dbReference type="Gene3D" id="2.120.10.30">
    <property type="entry name" value="TolB, C-terminal domain"/>
    <property type="match status" value="1"/>
</dbReference>
<accession>A0A3D4Z966</accession>
<dbReference type="Proteomes" id="UP000283426">
    <property type="component" value="Unassembled WGS sequence"/>
</dbReference>
<organism evidence="1 3">
    <name type="scientific">Odoribacter splanchnicus</name>
    <dbReference type="NCBI Taxonomy" id="28118"/>
    <lineage>
        <taxon>Bacteria</taxon>
        <taxon>Pseudomonadati</taxon>
        <taxon>Bacteroidota</taxon>
        <taxon>Bacteroidia</taxon>
        <taxon>Bacteroidales</taxon>
        <taxon>Odoribacteraceae</taxon>
        <taxon>Odoribacter</taxon>
    </lineage>
</organism>